<protein>
    <submittedName>
        <fullName evidence="2">Glucan biosynthesis protein</fullName>
    </submittedName>
</protein>
<feature type="domain" description="Knr4/Smi1-like" evidence="1">
    <location>
        <begin position="42"/>
        <end position="197"/>
    </location>
</feature>
<dbReference type="EMBL" id="JPRL01000001">
    <property type="protein sequence ID" value="KFF05825.1"/>
    <property type="molecule type" value="Genomic_DNA"/>
</dbReference>
<comment type="caution">
    <text evidence="2">The sequence shown here is derived from an EMBL/GenBank/DDBJ whole genome shotgun (WGS) entry which is preliminary data.</text>
</comment>
<dbReference type="Proteomes" id="UP000028715">
    <property type="component" value="Unassembled WGS sequence"/>
</dbReference>
<dbReference type="eggNOG" id="COG5010">
    <property type="taxonomic scope" value="Bacteria"/>
</dbReference>
<accession>A0A085ZN11</accession>
<dbReference type="InterPro" id="IPR018958">
    <property type="entry name" value="Knr4/Smi1-like_dom"/>
</dbReference>
<name>A0A085ZN11_9FLAO</name>
<evidence type="ECO:0000259" key="1">
    <source>
        <dbReference type="SMART" id="SM00860"/>
    </source>
</evidence>
<proteinExistence type="predicted"/>
<dbReference type="SUPFAM" id="SSF48371">
    <property type="entry name" value="ARM repeat"/>
    <property type="match status" value="1"/>
</dbReference>
<evidence type="ECO:0000313" key="2">
    <source>
        <dbReference type="EMBL" id="KFF05825.1"/>
    </source>
</evidence>
<dbReference type="Gene3D" id="3.40.1580.10">
    <property type="entry name" value="SMI1/KNR4-like"/>
    <property type="match status" value="1"/>
</dbReference>
<organism evidence="2 3">
    <name type="scientific">Flavobacterium reichenbachii</name>
    <dbReference type="NCBI Taxonomy" id="362418"/>
    <lineage>
        <taxon>Bacteria</taxon>
        <taxon>Pseudomonadati</taxon>
        <taxon>Bacteroidota</taxon>
        <taxon>Flavobacteriia</taxon>
        <taxon>Flavobacteriales</taxon>
        <taxon>Flavobacteriaceae</taxon>
        <taxon>Flavobacterium</taxon>
    </lineage>
</organism>
<reference evidence="2 3" key="1">
    <citation type="submission" date="2014-07" db="EMBL/GenBank/DDBJ databases">
        <title>Genome of Flavobacterium reichenbachii LMG 25512.</title>
        <authorList>
            <person name="Stropko S.J."/>
            <person name="Pipes S.E."/>
            <person name="Newman J.D."/>
        </authorList>
    </citation>
    <scope>NUCLEOTIDE SEQUENCE [LARGE SCALE GENOMIC DNA]</scope>
    <source>
        <strain evidence="2 3">LMG 25512</strain>
    </source>
</reference>
<dbReference type="STRING" id="362418.IW19_09950"/>
<dbReference type="AlphaFoldDB" id="A0A085ZN11"/>
<dbReference type="InterPro" id="IPR016024">
    <property type="entry name" value="ARM-type_fold"/>
</dbReference>
<dbReference type="InterPro" id="IPR037883">
    <property type="entry name" value="Knr4/Smi1-like_sf"/>
</dbReference>
<evidence type="ECO:0000313" key="3">
    <source>
        <dbReference type="Proteomes" id="UP000028715"/>
    </source>
</evidence>
<sequence length="448" mass="52340">MIDQKTLNQIERIKTKLILAKEIDNDFEVFAADRHKYLIGETISSEEILKFERSYTISLPESYKAFLQYIGNGGISNQNAAAGPGYGIFLFGKNIAEFVYSNPENFLKQDCKVYPEMSDNFWKELNMKIDEDISDEDFEYELGKIFSGILPIGTEGCTYYYGLVLNGEFKGRVVNIDIDRRKPYFAFESDFLDWYERWLDEITAEKINDNNDLFNHTLGGVVTHILDVYNAADVEETKLECLIAILKKKEIASQALDVLEKKYKSSEGVIQHKLLQVLTKFDYNRAYPYLIDFAKNDILSVFQFVFWYAKDKSLDWLEFIKENIQRINDEKTFQFCTYLLKEMKLDYGIMIIPFSLNENKEIRRQFYYSLGQLENKRDYLDTFIIGLNDNSNWVVHAALQALNGIKDEKLLVHYKAVAEKFSKEQDYILPNLSRNLEFFGLTLAEIKL</sequence>
<dbReference type="RefSeq" id="WP_035683576.1">
    <property type="nucleotide sequence ID" value="NZ_JPRL01000001.1"/>
</dbReference>
<dbReference type="Pfam" id="PF09346">
    <property type="entry name" value="SMI1_KNR4"/>
    <property type="match status" value="1"/>
</dbReference>
<dbReference type="OrthoDB" id="1190024at2"/>
<gene>
    <name evidence="2" type="ORF">IW19_09950</name>
</gene>
<dbReference type="SMART" id="SM00860">
    <property type="entry name" value="SMI1_KNR4"/>
    <property type="match status" value="1"/>
</dbReference>
<keyword evidence="3" id="KW-1185">Reference proteome</keyword>
<dbReference type="SUPFAM" id="SSF160631">
    <property type="entry name" value="SMI1/KNR4-like"/>
    <property type="match status" value="1"/>
</dbReference>